<keyword evidence="2" id="KW-1185">Reference proteome</keyword>
<dbReference type="Proteomes" id="UP000027222">
    <property type="component" value="Unassembled WGS sequence"/>
</dbReference>
<gene>
    <name evidence="1" type="ORF">GALMADRAFT_67616</name>
</gene>
<name>A0A067SZ30_GALM3</name>
<reference evidence="2" key="1">
    <citation type="journal article" date="2014" name="Proc. Natl. Acad. Sci. U.S.A.">
        <title>Extensive sampling of basidiomycete genomes demonstrates inadequacy of the white-rot/brown-rot paradigm for wood decay fungi.</title>
        <authorList>
            <person name="Riley R."/>
            <person name="Salamov A.A."/>
            <person name="Brown D.W."/>
            <person name="Nagy L.G."/>
            <person name="Floudas D."/>
            <person name="Held B.W."/>
            <person name="Levasseur A."/>
            <person name="Lombard V."/>
            <person name="Morin E."/>
            <person name="Otillar R."/>
            <person name="Lindquist E.A."/>
            <person name="Sun H."/>
            <person name="LaButti K.M."/>
            <person name="Schmutz J."/>
            <person name="Jabbour D."/>
            <person name="Luo H."/>
            <person name="Baker S.E."/>
            <person name="Pisabarro A.G."/>
            <person name="Walton J.D."/>
            <person name="Blanchette R.A."/>
            <person name="Henrissat B."/>
            <person name="Martin F."/>
            <person name="Cullen D."/>
            <person name="Hibbett D.S."/>
            <person name="Grigoriev I.V."/>
        </authorList>
    </citation>
    <scope>NUCLEOTIDE SEQUENCE [LARGE SCALE GENOMIC DNA]</scope>
    <source>
        <strain evidence="2">CBS 339.88</strain>
    </source>
</reference>
<dbReference type="AlphaFoldDB" id="A0A067SZ30"/>
<accession>A0A067SZ30</accession>
<evidence type="ECO:0000313" key="2">
    <source>
        <dbReference type="Proteomes" id="UP000027222"/>
    </source>
</evidence>
<protein>
    <submittedName>
        <fullName evidence="1">Uncharacterized protein</fullName>
    </submittedName>
</protein>
<dbReference type="OrthoDB" id="3236720at2759"/>
<sequence>MTTGSSASNISFNNWGGLSSLSGFDDFFGSDNFDGGRNEQVVLVEQQVCRPERISIIQQQLAIIHEVTRQIISQQICDVETQVIVLEQHRGRGREFKKDLRRKSGRNVGYDANIALLIHELMNQDGSLNNRDLGFRGSDIGKHLRVTNGNNWDDNRSPQSIDQILLSLEGARNIIL</sequence>
<proteinExistence type="predicted"/>
<organism evidence="1 2">
    <name type="scientific">Galerina marginata (strain CBS 339.88)</name>
    <dbReference type="NCBI Taxonomy" id="685588"/>
    <lineage>
        <taxon>Eukaryota</taxon>
        <taxon>Fungi</taxon>
        <taxon>Dikarya</taxon>
        <taxon>Basidiomycota</taxon>
        <taxon>Agaricomycotina</taxon>
        <taxon>Agaricomycetes</taxon>
        <taxon>Agaricomycetidae</taxon>
        <taxon>Agaricales</taxon>
        <taxon>Agaricineae</taxon>
        <taxon>Strophariaceae</taxon>
        <taxon>Galerina</taxon>
    </lineage>
</organism>
<evidence type="ECO:0000313" key="1">
    <source>
        <dbReference type="EMBL" id="KDR76205.1"/>
    </source>
</evidence>
<dbReference type="EMBL" id="KL142379">
    <property type="protein sequence ID" value="KDR76205.1"/>
    <property type="molecule type" value="Genomic_DNA"/>
</dbReference>
<dbReference type="HOGENOM" id="CLU_094663_0_0_1"/>